<name>A0A6J8A252_MYTCO</name>
<organism evidence="1 2">
    <name type="scientific">Mytilus coruscus</name>
    <name type="common">Sea mussel</name>
    <dbReference type="NCBI Taxonomy" id="42192"/>
    <lineage>
        <taxon>Eukaryota</taxon>
        <taxon>Metazoa</taxon>
        <taxon>Spiralia</taxon>
        <taxon>Lophotrochozoa</taxon>
        <taxon>Mollusca</taxon>
        <taxon>Bivalvia</taxon>
        <taxon>Autobranchia</taxon>
        <taxon>Pteriomorphia</taxon>
        <taxon>Mytilida</taxon>
        <taxon>Mytiloidea</taxon>
        <taxon>Mytilidae</taxon>
        <taxon>Mytilinae</taxon>
        <taxon>Mytilus</taxon>
    </lineage>
</organism>
<proteinExistence type="predicted"/>
<protein>
    <submittedName>
        <fullName evidence="1">Uncharacterized protein</fullName>
    </submittedName>
</protein>
<gene>
    <name evidence="1" type="ORF">MCOR_2583</name>
</gene>
<dbReference type="AlphaFoldDB" id="A0A6J8A252"/>
<dbReference type="EMBL" id="CACVKT020000522">
    <property type="protein sequence ID" value="CAC5359889.1"/>
    <property type="molecule type" value="Genomic_DNA"/>
</dbReference>
<reference evidence="1 2" key="1">
    <citation type="submission" date="2020-06" db="EMBL/GenBank/DDBJ databases">
        <authorList>
            <person name="Li R."/>
            <person name="Bekaert M."/>
        </authorList>
    </citation>
    <scope>NUCLEOTIDE SEQUENCE [LARGE SCALE GENOMIC DNA]</scope>
    <source>
        <strain evidence="2">wild</strain>
    </source>
</reference>
<evidence type="ECO:0000313" key="2">
    <source>
        <dbReference type="Proteomes" id="UP000507470"/>
    </source>
</evidence>
<dbReference type="Proteomes" id="UP000507470">
    <property type="component" value="Unassembled WGS sequence"/>
</dbReference>
<evidence type="ECO:0000313" key="1">
    <source>
        <dbReference type="EMBL" id="CAC5359889.1"/>
    </source>
</evidence>
<dbReference type="PANTHER" id="PTHR47018">
    <property type="entry name" value="CXC DOMAIN-CONTAINING PROTEIN-RELATED"/>
    <property type="match status" value="1"/>
</dbReference>
<dbReference type="PANTHER" id="PTHR47018:SF3">
    <property type="entry name" value="MYCBP-ASSOCIATED PROTEIN"/>
    <property type="match status" value="1"/>
</dbReference>
<keyword evidence="2" id="KW-1185">Reference proteome</keyword>
<dbReference type="OrthoDB" id="5975977at2759"/>
<sequence>MPKSFTTRKLQRHLENHYGDSIVIQSQQGQGKSNINMSSNITLGDAIKAADNLKAELKWSKGKETSRMYNEQTDDQLLYSVASIIRRDIDKVRFFKEHYPTSTEVSFENSLQSMPDSLVKLLSWITDEKAFRTCTVPSNTKTEFVRKSLALTECIVATSRSILTPFHLGLAIQVYHEFGSKRLIEILNAHGFCVTYTKLRRYLTSVGNHEISRISGDRYIPGGIRSISEGGRLIQEGSDNIDINAETLDGKNTFHSLARAVFQTKSAGVYDYGSERIKRRIERSLAIDDTTASLTDAIPYSKPKCRSEPSRRSDAFDKLQLCDHNKSNDVDQIWIISRLLSRDIIELPRDMKATEQKIPFWTGYNCLLSKKGADVTVVAYPPIIDAKPNDMVYTAMKKCLDMSNDAGQDYAIQTFDQQLYAIAQ</sequence>
<accession>A0A6J8A252</accession>